<reference evidence="3" key="1">
    <citation type="submission" date="2022-10" db="EMBL/GenBank/DDBJ databases">
        <title>Genome assembly of Pristionchus species.</title>
        <authorList>
            <person name="Yoshida K."/>
            <person name="Sommer R.J."/>
        </authorList>
    </citation>
    <scope>NUCLEOTIDE SEQUENCE [LARGE SCALE GENOMIC DNA]</scope>
    <source>
        <strain evidence="3">RS5460</strain>
    </source>
</reference>
<evidence type="ECO:0000313" key="3">
    <source>
        <dbReference type="Proteomes" id="UP001328107"/>
    </source>
</evidence>
<comment type="caution">
    <text evidence="2">The sequence shown here is derived from an EMBL/GenBank/DDBJ whole genome shotgun (WGS) entry which is preliminary data.</text>
</comment>
<dbReference type="AlphaFoldDB" id="A0AAN5DHF3"/>
<feature type="signal peptide" evidence="1">
    <location>
        <begin position="1"/>
        <end position="16"/>
    </location>
</feature>
<accession>A0AAN5DHF3</accession>
<gene>
    <name evidence="2" type="ORF">PMAYCL1PPCAC_32317</name>
</gene>
<evidence type="ECO:0008006" key="4">
    <source>
        <dbReference type="Google" id="ProtNLM"/>
    </source>
</evidence>
<protein>
    <recommendedName>
        <fullName evidence="4">Secreted protein</fullName>
    </recommendedName>
</protein>
<organism evidence="2 3">
    <name type="scientific">Pristionchus mayeri</name>
    <dbReference type="NCBI Taxonomy" id="1317129"/>
    <lineage>
        <taxon>Eukaryota</taxon>
        <taxon>Metazoa</taxon>
        <taxon>Ecdysozoa</taxon>
        <taxon>Nematoda</taxon>
        <taxon>Chromadorea</taxon>
        <taxon>Rhabditida</taxon>
        <taxon>Rhabditina</taxon>
        <taxon>Diplogasteromorpha</taxon>
        <taxon>Diplogasteroidea</taxon>
        <taxon>Neodiplogasteridae</taxon>
        <taxon>Pristionchus</taxon>
    </lineage>
</organism>
<evidence type="ECO:0000313" key="2">
    <source>
        <dbReference type="EMBL" id="GMR62122.1"/>
    </source>
</evidence>
<sequence>QFFFFALFSLVLYSNAQLVLTTCARMNDGPIGSKFRLHGVVQCKGDLGMLHFCFNLDRKLDNYNVLPIARHTSRLVRRKLLISFNSQAQLNLKCELWLQQVQVRRRQTLLHVWEMCQWRWSLPSHSWVTGTAVG</sequence>
<keyword evidence="1" id="KW-0732">Signal</keyword>
<proteinExistence type="predicted"/>
<name>A0AAN5DHF3_9BILA</name>
<feature type="chain" id="PRO_5042881785" description="Secreted protein" evidence="1">
    <location>
        <begin position="17"/>
        <end position="134"/>
    </location>
</feature>
<feature type="non-terminal residue" evidence="2">
    <location>
        <position position="1"/>
    </location>
</feature>
<dbReference type="Proteomes" id="UP001328107">
    <property type="component" value="Unassembled WGS sequence"/>
</dbReference>
<keyword evidence="3" id="KW-1185">Reference proteome</keyword>
<evidence type="ECO:0000256" key="1">
    <source>
        <dbReference type="SAM" id="SignalP"/>
    </source>
</evidence>
<dbReference type="EMBL" id="BTRK01000006">
    <property type="protein sequence ID" value="GMR62122.1"/>
    <property type="molecule type" value="Genomic_DNA"/>
</dbReference>